<keyword evidence="7" id="KW-0067">ATP-binding</keyword>
<evidence type="ECO:0000256" key="10">
    <source>
        <dbReference type="ARBA" id="ARBA00047904"/>
    </source>
</evidence>
<dbReference type="HAMAP" id="MF_02075">
    <property type="entry name" value="Asp_tRNA_synth_type2"/>
    <property type="match status" value="1"/>
</dbReference>
<dbReference type="InterPro" id="IPR004523">
    <property type="entry name" value="Asp-tRNA_synthase_2"/>
</dbReference>
<dbReference type="SUPFAM" id="SSF55681">
    <property type="entry name" value="Class II aaRS and biotin synthetases"/>
    <property type="match status" value="1"/>
</dbReference>
<dbReference type="GO" id="GO:0005829">
    <property type="term" value="C:cytosol"/>
    <property type="evidence" value="ECO:0007669"/>
    <property type="project" value="TreeGrafter"/>
</dbReference>
<dbReference type="PRINTS" id="PR01042">
    <property type="entry name" value="TRNASYNTHASP"/>
</dbReference>
<dbReference type="EMBL" id="JAUEPN010000010">
    <property type="protein sequence ID" value="KAK3291384.1"/>
    <property type="molecule type" value="Genomic_DNA"/>
</dbReference>
<dbReference type="Proteomes" id="UP001278766">
    <property type="component" value="Unassembled WGS sequence"/>
</dbReference>
<dbReference type="PROSITE" id="PS50862">
    <property type="entry name" value="AA_TRNA_LIGASE_II"/>
    <property type="match status" value="1"/>
</dbReference>
<evidence type="ECO:0000256" key="6">
    <source>
        <dbReference type="ARBA" id="ARBA00022741"/>
    </source>
</evidence>
<keyword evidence="8" id="KW-0648">Protein biosynthesis</keyword>
<dbReference type="AlphaFoldDB" id="A0AAE0H7G9"/>
<organism evidence="13 14">
    <name type="scientific">Chaetomium fimeti</name>
    <dbReference type="NCBI Taxonomy" id="1854472"/>
    <lineage>
        <taxon>Eukaryota</taxon>
        <taxon>Fungi</taxon>
        <taxon>Dikarya</taxon>
        <taxon>Ascomycota</taxon>
        <taxon>Pezizomycotina</taxon>
        <taxon>Sordariomycetes</taxon>
        <taxon>Sordariomycetidae</taxon>
        <taxon>Sordariales</taxon>
        <taxon>Chaetomiaceae</taxon>
        <taxon>Chaetomium</taxon>
    </lineage>
</organism>
<keyword evidence="6" id="KW-0547">Nucleotide-binding</keyword>
<evidence type="ECO:0000259" key="12">
    <source>
        <dbReference type="PROSITE" id="PS50862"/>
    </source>
</evidence>
<comment type="caution">
    <text evidence="13">The sequence shown here is derived from an EMBL/GenBank/DDBJ whole genome shotgun (WGS) entry which is preliminary data.</text>
</comment>
<evidence type="ECO:0000256" key="7">
    <source>
        <dbReference type="ARBA" id="ARBA00022840"/>
    </source>
</evidence>
<evidence type="ECO:0000256" key="8">
    <source>
        <dbReference type="ARBA" id="ARBA00022917"/>
    </source>
</evidence>
<evidence type="ECO:0000313" key="14">
    <source>
        <dbReference type="Proteomes" id="UP001278766"/>
    </source>
</evidence>
<evidence type="ECO:0000256" key="5">
    <source>
        <dbReference type="ARBA" id="ARBA00022598"/>
    </source>
</evidence>
<keyword evidence="14" id="KW-1185">Reference proteome</keyword>
<dbReference type="PANTHER" id="PTHR43450:SF1">
    <property type="entry name" value="ASPARTATE--TRNA LIGASE, CYTOPLASMIC"/>
    <property type="match status" value="1"/>
</dbReference>
<reference evidence="13" key="2">
    <citation type="submission" date="2023-06" db="EMBL/GenBank/DDBJ databases">
        <authorList>
            <consortium name="Lawrence Berkeley National Laboratory"/>
            <person name="Haridas S."/>
            <person name="Hensen N."/>
            <person name="Bonometti L."/>
            <person name="Westerberg I."/>
            <person name="Brannstrom I.O."/>
            <person name="Guillou S."/>
            <person name="Cros-Aarteil S."/>
            <person name="Calhoun S."/>
            <person name="Kuo A."/>
            <person name="Mondo S."/>
            <person name="Pangilinan J."/>
            <person name="Riley R."/>
            <person name="Labutti K."/>
            <person name="Andreopoulos B."/>
            <person name="Lipzen A."/>
            <person name="Chen C."/>
            <person name="Yanf M."/>
            <person name="Daum C."/>
            <person name="Ng V."/>
            <person name="Clum A."/>
            <person name="Steindorff A."/>
            <person name="Ohm R."/>
            <person name="Martin F."/>
            <person name="Silar P."/>
            <person name="Natvig D."/>
            <person name="Lalanne C."/>
            <person name="Gautier V."/>
            <person name="Ament-Velasquez S.L."/>
            <person name="Kruys A."/>
            <person name="Hutchinson M.I."/>
            <person name="Powell A.J."/>
            <person name="Barry K."/>
            <person name="Miller A.N."/>
            <person name="Grigoriev I.V."/>
            <person name="Debuchy R."/>
            <person name="Gladieux P."/>
            <person name="Thoren M.H."/>
            <person name="Johannesson H."/>
        </authorList>
    </citation>
    <scope>NUCLEOTIDE SEQUENCE</scope>
    <source>
        <strain evidence="13">CBS 168.71</strain>
    </source>
</reference>
<comment type="similarity">
    <text evidence="2">Belongs to the class-II aminoacyl-tRNA synthetase family. Type 2 subfamily.</text>
</comment>
<dbReference type="InterPro" id="IPR045864">
    <property type="entry name" value="aa-tRNA-synth_II/BPL/LPL"/>
</dbReference>
<evidence type="ECO:0000256" key="11">
    <source>
        <dbReference type="ARBA" id="ARBA00070516"/>
    </source>
</evidence>
<accession>A0AAE0H7G9</accession>
<dbReference type="GO" id="GO:0017101">
    <property type="term" value="C:aminoacyl-tRNA synthetase multienzyme complex"/>
    <property type="evidence" value="ECO:0007669"/>
    <property type="project" value="TreeGrafter"/>
</dbReference>
<comment type="subcellular location">
    <subcellularLocation>
        <location evidence="1">Cytoplasm</location>
    </subcellularLocation>
</comment>
<keyword evidence="5" id="KW-0436">Ligase</keyword>
<comment type="catalytic activity">
    <reaction evidence="10">
        <text>tRNA(Asp) + L-aspartate + ATP = L-aspartyl-tRNA(Asp) + AMP + diphosphate</text>
        <dbReference type="Rhea" id="RHEA:19649"/>
        <dbReference type="Rhea" id="RHEA-COMP:9660"/>
        <dbReference type="Rhea" id="RHEA-COMP:9678"/>
        <dbReference type="ChEBI" id="CHEBI:29991"/>
        <dbReference type="ChEBI" id="CHEBI:30616"/>
        <dbReference type="ChEBI" id="CHEBI:33019"/>
        <dbReference type="ChEBI" id="CHEBI:78442"/>
        <dbReference type="ChEBI" id="CHEBI:78516"/>
        <dbReference type="ChEBI" id="CHEBI:456215"/>
        <dbReference type="EC" id="6.1.1.12"/>
    </reaction>
</comment>
<dbReference type="InterPro" id="IPR012340">
    <property type="entry name" value="NA-bd_OB-fold"/>
</dbReference>
<feature type="domain" description="Aminoacyl-transfer RNA synthetases class-II family profile" evidence="12">
    <location>
        <begin position="203"/>
        <end position="517"/>
    </location>
</feature>
<keyword evidence="9" id="KW-0030">Aminoacyl-tRNA synthetase</keyword>
<dbReference type="RefSeq" id="XP_062654898.1">
    <property type="nucleotide sequence ID" value="XM_062801952.1"/>
</dbReference>
<keyword evidence="4" id="KW-0963">Cytoplasm</keyword>
<evidence type="ECO:0000256" key="1">
    <source>
        <dbReference type="ARBA" id="ARBA00004496"/>
    </source>
</evidence>
<dbReference type="InterPro" id="IPR006195">
    <property type="entry name" value="aa-tRNA-synth_II"/>
</dbReference>
<sequence length="517" mass="57430">MSTASAGSGGVEVDFAEDNYGDTLFPREIKSALTHLRDIGEQHVDRSVKVRAWIQNARMQGKKMAFVELREEGSWSIQGLVVAGAGTGVSREMVKWVGSLNPESFVSVEATVKRPLGLVKSCRVTNYELHLSKVFCEAPAPDVLGLSLAAANKAATGLDEEEEVVDGMANLTVKELVVPGASLATHISDPVMHKRAPVTQAISDIRMAVRKLFTEYVDTRDFNMFEPPCLIGAASEGGAEVFTLPYFGKTAYLAQSAQFYKQLEIAGGRKRVYSIGPAFRAENSNTRRHLTEFIVMDLETEIESHYHEVMYLLEDLLLYIFRQLEVRCKDQIELVRSVYPSPPFLVPQPGKEVRISFADGQKLLREKGPAEFRNVSDDEDMSTPQEKALGAIIRDKYQTDFYIIDKFPESARPFYAMLDPENPAVTNAFDFFMRGQEVLSGGQRIHHPVVLEDRIRAKGIDPSSLGIKEYLDIFKSAGVPPHGGGGIGLDRVVAWYLALPTVHLAAYYPRTPKRLLP</sequence>
<dbReference type="PANTHER" id="PTHR43450">
    <property type="entry name" value="ASPARTYL-TRNA SYNTHETASE"/>
    <property type="match status" value="1"/>
</dbReference>
<dbReference type="SUPFAM" id="SSF50249">
    <property type="entry name" value="Nucleic acid-binding proteins"/>
    <property type="match status" value="1"/>
</dbReference>
<protein>
    <recommendedName>
        <fullName evidence="11">Probable aspartate--tRNA ligase, cytoplasmic</fullName>
        <ecNumber evidence="3">6.1.1.12</ecNumber>
    </recommendedName>
</protein>
<name>A0AAE0H7G9_9PEZI</name>
<evidence type="ECO:0000256" key="4">
    <source>
        <dbReference type="ARBA" id="ARBA00022490"/>
    </source>
</evidence>
<dbReference type="EC" id="6.1.1.12" evidence="3"/>
<reference evidence="13" key="1">
    <citation type="journal article" date="2023" name="Mol. Phylogenet. Evol.">
        <title>Genome-scale phylogeny and comparative genomics of the fungal order Sordariales.</title>
        <authorList>
            <person name="Hensen N."/>
            <person name="Bonometti L."/>
            <person name="Westerberg I."/>
            <person name="Brannstrom I.O."/>
            <person name="Guillou S."/>
            <person name="Cros-Aarteil S."/>
            <person name="Calhoun S."/>
            <person name="Haridas S."/>
            <person name="Kuo A."/>
            <person name="Mondo S."/>
            <person name="Pangilinan J."/>
            <person name="Riley R."/>
            <person name="LaButti K."/>
            <person name="Andreopoulos B."/>
            <person name="Lipzen A."/>
            <person name="Chen C."/>
            <person name="Yan M."/>
            <person name="Daum C."/>
            <person name="Ng V."/>
            <person name="Clum A."/>
            <person name="Steindorff A."/>
            <person name="Ohm R.A."/>
            <person name="Martin F."/>
            <person name="Silar P."/>
            <person name="Natvig D.O."/>
            <person name="Lalanne C."/>
            <person name="Gautier V."/>
            <person name="Ament-Velasquez S.L."/>
            <person name="Kruys A."/>
            <person name="Hutchinson M.I."/>
            <person name="Powell A.J."/>
            <person name="Barry K."/>
            <person name="Miller A.N."/>
            <person name="Grigoriev I.V."/>
            <person name="Debuchy R."/>
            <person name="Gladieux P."/>
            <person name="Hiltunen Thoren M."/>
            <person name="Johannesson H."/>
        </authorList>
    </citation>
    <scope>NUCLEOTIDE SEQUENCE</scope>
    <source>
        <strain evidence="13">CBS 168.71</strain>
    </source>
</reference>
<evidence type="ECO:0000256" key="3">
    <source>
        <dbReference type="ARBA" id="ARBA00012841"/>
    </source>
</evidence>
<dbReference type="GO" id="GO:0005524">
    <property type="term" value="F:ATP binding"/>
    <property type="evidence" value="ECO:0007669"/>
    <property type="project" value="UniProtKB-KW"/>
</dbReference>
<dbReference type="GeneID" id="87838900"/>
<dbReference type="InterPro" id="IPR004364">
    <property type="entry name" value="Aa-tRNA-synt_II"/>
</dbReference>
<dbReference type="Gene3D" id="2.40.50.140">
    <property type="entry name" value="Nucleic acid-binding proteins"/>
    <property type="match status" value="1"/>
</dbReference>
<evidence type="ECO:0000313" key="13">
    <source>
        <dbReference type="EMBL" id="KAK3291384.1"/>
    </source>
</evidence>
<dbReference type="GO" id="GO:0004815">
    <property type="term" value="F:aspartate-tRNA ligase activity"/>
    <property type="evidence" value="ECO:0007669"/>
    <property type="project" value="UniProtKB-EC"/>
</dbReference>
<evidence type="ECO:0000256" key="9">
    <source>
        <dbReference type="ARBA" id="ARBA00023146"/>
    </source>
</evidence>
<evidence type="ECO:0000256" key="2">
    <source>
        <dbReference type="ARBA" id="ARBA00005312"/>
    </source>
</evidence>
<dbReference type="Pfam" id="PF00152">
    <property type="entry name" value="tRNA-synt_2"/>
    <property type="match status" value="1"/>
</dbReference>
<dbReference type="GO" id="GO:0006422">
    <property type="term" value="P:aspartyl-tRNA aminoacylation"/>
    <property type="evidence" value="ECO:0007669"/>
    <property type="project" value="InterPro"/>
</dbReference>
<dbReference type="CDD" id="cd04320">
    <property type="entry name" value="AspRS_cyto_N"/>
    <property type="match status" value="1"/>
</dbReference>
<proteinExistence type="inferred from homology"/>
<dbReference type="FunFam" id="3.30.930.10:FF:000038">
    <property type="entry name" value="Aspartate--tRNA ligase"/>
    <property type="match status" value="1"/>
</dbReference>
<dbReference type="InterPro" id="IPR002312">
    <property type="entry name" value="Asp/Asn-tRNA-synth_IIb"/>
</dbReference>
<gene>
    <name evidence="13" type="ORF">B0H64DRAFT_367504</name>
</gene>
<dbReference type="Gene3D" id="3.30.930.10">
    <property type="entry name" value="Bira Bifunctional Protein, Domain 2"/>
    <property type="match status" value="1"/>
</dbReference>
<dbReference type="GO" id="GO:0003723">
    <property type="term" value="F:RNA binding"/>
    <property type="evidence" value="ECO:0007669"/>
    <property type="project" value="TreeGrafter"/>
</dbReference>
<dbReference type="CDD" id="cd00776">
    <property type="entry name" value="AsxRS_core"/>
    <property type="match status" value="1"/>
</dbReference>